<proteinExistence type="predicted"/>
<organism evidence="1 2">
    <name type="scientific">Chitinivorax tropicus</name>
    <dbReference type="NCBI Taxonomy" id="714531"/>
    <lineage>
        <taxon>Bacteria</taxon>
        <taxon>Pseudomonadati</taxon>
        <taxon>Pseudomonadota</taxon>
        <taxon>Betaproteobacteria</taxon>
        <taxon>Chitinivorax</taxon>
    </lineage>
</organism>
<dbReference type="Proteomes" id="UP000575898">
    <property type="component" value="Unassembled WGS sequence"/>
</dbReference>
<evidence type="ECO:0000313" key="1">
    <source>
        <dbReference type="EMBL" id="MBB5017087.1"/>
    </source>
</evidence>
<evidence type="ECO:0000313" key="2">
    <source>
        <dbReference type="Proteomes" id="UP000575898"/>
    </source>
</evidence>
<comment type="caution">
    <text evidence="1">The sequence shown here is derived from an EMBL/GenBank/DDBJ whole genome shotgun (WGS) entry which is preliminary data.</text>
</comment>
<protein>
    <submittedName>
        <fullName evidence="1">Uncharacterized protein</fullName>
    </submittedName>
</protein>
<sequence>MQSRQYVMLLDLSRSHHAAVFTAPWGRAIFRLRGDIITAENISVPPCHAMYVDLDQGTLRIVQADITWCIFCRTGSFIPKAAL</sequence>
<dbReference type="AlphaFoldDB" id="A0A840MJT5"/>
<reference evidence="1 2" key="1">
    <citation type="submission" date="2020-08" db="EMBL/GenBank/DDBJ databases">
        <title>Genomic Encyclopedia of Type Strains, Phase IV (KMG-IV): sequencing the most valuable type-strain genomes for metagenomic binning, comparative biology and taxonomic classification.</title>
        <authorList>
            <person name="Goeker M."/>
        </authorList>
    </citation>
    <scope>NUCLEOTIDE SEQUENCE [LARGE SCALE GENOMIC DNA]</scope>
    <source>
        <strain evidence="1 2">DSM 27165</strain>
    </source>
</reference>
<keyword evidence="2" id="KW-1185">Reference proteome</keyword>
<accession>A0A840MJT5</accession>
<gene>
    <name evidence="1" type="ORF">HNQ59_000349</name>
</gene>
<name>A0A840MJT5_9PROT</name>
<dbReference type="EMBL" id="JACHHY010000002">
    <property type="protein sequence ID" value="MBB5017087.1"/>
    <property type="molecule type" value="Genomic_DNA"/>
</dbReference>